<sequence length="452" mass="51644">MLQTVIQLQKRTEECYKMNFIILNLFYFILAANVESAQNSDDNLKTYQKIVEVIKLSNKPFLSDIGEKDDLVNWFSSESSSIWEQVKSFTEEVIAPLNFTSTLISDIQDEVEAISGFLEKGKDLKIKNDFSNFLSKKDKFFPQTISSNDLVFDPNWVVLVIYYMRASSLIHLALMDPNRSKTKRLNKCALHRELELLRDDVIGAAKHLYKLRYQHTIKGAGIGNLKDVPEGILLDTSMIPKYKKSSDAQGYLSFSDTFSNDKVSISLPHIKHFYFDLIVRESMTSMIERMVIFYNSLIGSNCDEITAEIGCQCPKMILSEEVRFAYSDDCYGEVQNRAIKCKLPCLDYDETNKYICVFGSALETGSWYVEEVNESIREENPDRYSNRAYCNPPNQNDWDQCMNVQSLNKNVLVLSEKSADKQKKVYPKSQKKPPPKSRISSAALESLVGGGK</sequence>
<dbReference type="GeneID" id="100203081"/>
<dbReference type="Proteomes" id="UP001652625">
    <property type="component" value="Chromosome 02"/>
</dbReference>
<dbReference type="RefSeq" id="XP_065647486.1">
    <property type="nucleotide sequence ID" value="XM_065791414.1"/>
</dbReference>
<feature type="compositionally biased region" description="Basic residues" evidence="1">
    <location>
        <begin position="424"/>
        <end position="435"/>
    </location>
</feature>
<keyword evidence="2" id="KW-1185">Reference proteome</keyword>
<evidence type="ECO:0000313" key="2">
    <source>
        <dbReference type="Proteomes" id="UP001652625"/>
    </source>
</evidence>
<reference evidence="3" key="2">
    <citation type="submission" date="2025-08" db="UniProtKB">
        <authorList>
            <consortium name="RefSeq"/>
        </authorList>
    </citation>
    <scope>IDENTIFICATION</scope>
</reference>
<accession>A0ABM4BEU2</accession>
<reference evidence="2" key="1">
    <citation type="submission" date="2025-05" db="UniProtKB">
        <authorList>
            <consortium name="RefSeq"/>
        </authorList>
    </citation>
    <scope>NUCLEOTIDE SEQUENCE [LARGE SCALE GENOMIC DNA]</scope>
</reference>
<protein>
    <submittedName>
        <fullName evidence="3">Uncharacterized protein LOC100203081 isoform X3</fullName>
    </submittedName>
</protein>
<gene>
    <name evidence="3" type="primary">LOC100203081</name>
</gene>
<feature type="region of interest" description="Disordered" evidence="1">
    <location>
        <begin position="418"/>
        <end position="452"/>
    </location>
</feature>
<organism evidence="2 3">
    <name type="scientific">Hydra vulgaris</name>
    <name type="common">Hydra</name>
    <name type="synonym">Hydra attenuata</name>
    <dbReference type="NCBI Taxonomy" id="6087"/>
    <lineage>
        <taxon>Eukaryota</taxon>
        <taxon>Metazoa</taxon>
        <taxon>Cnidaria</taxon>
        <taxon>Hydrozoa</taxon>
        <taxon>Hydroidolina</taxon>
        <taxon>Anthoathecata</taxon>
        <taxon>Aplanulata</taxon>
        <taxon>Hydridae</taxon>
        <taxon>Hydra</taxon>
    </lineage>
</organism>
<evidence type="ECO:0000256" key="1">
    <source>
        <dbReference type="SAM" id="MobiDB-lite"/>
    </source>
</evidence>
<evidence type="ECO:0000313" key="3">
    <source>
        <dbReference type="RefSeq" id="XP_065647486.1"/>
    </source>
</evidence>
<name>A0ABM4BEU2_HYDVU</name>
<proteinExistence type="predicted"/>